<sequence length="114" mass="12485">MGGLGVLTLRYGRNPTQGVVTSFAFRNSAGPQRFCLYRGLSSAWVPVIRARSVDSGDHTFSSGVALALSSSVHSFVLRDRGHIKYQTGVNLDRYEDALSYRRVVVGGNNFRSSE</sequence>
<accession>A0AAV2WUJ7</accession>
<proteinExistence type="predicted"/>
<evidence type="ECO:0000313" key="1">
    <source>
        <dbReference type="EMBL" id="CDQ47252.1"/>
    </source>
</evidence>
<reference evidence="1" key="1">
    <citation type="submission" date="2014-05" db="EMBL/GenBank/DDBJ databases">
        <authorList>
            <person name="Urmite Genomes"/>
        </authorList>
    </citation>
    <scope>NUCLEOTIDE SEQUENCE</scope>
    <source>
        <strain evidence="1">DSM 44074</strain>
    </source>
</reference>
<dbReference type="AlphaFoldDB" id="A0AAV2WUJ7"/>
<organism evidence="1 2">
    <name type="scientific">Mycolicibacterium neoaurum</name>
    <name type="common">Mycobacterium neoaurum</name>
    <dbReference type="NCBI Taxonomy" id="1795"/>
    <lineage>
        <taxon>Bacteria</taxon>
        <taxon>Bacillati</taxon>
        <taxon>Actinomycetota</taxon>
        <taxon>Actinomycetes</taxon>
        <taxon>Mycobacteriales</taxon>
        <taxon>Mycobacteriaceae</taxon>
        <taxon>Mycolicibacterium</taxon>
    </lineage>
</organism>
<name>A0AAV2WUJ7_MYCNE</name>
<gene>
    <name evidence="1" type="ORF">BN1047_05172</name>
</gene>
<reference evidence="1" key="2">
    <citation type="submission" date="2015-09" db="EMBL/GenBank/DDBJ databases">
        <title>Draft genome sequence of Mycobacterium neoaurum DSM 44074.</title>
        <authorList>
            <person name="Croce O."/>
            <person name="Robert C."/>
            <person name="Raoult D."/>
            <person name="Drancourt M."/>
        </authorList>
    </citation>
    <scope>NUCLEOTIDE SEQUENCE</scope>
    <source>
        <strain evidence="1">DSM 44074</strain>
    </source>
</reference>
<dbReference type="Proteomes" id="UP000028864">
    <property type="component" value="Unassembled WGS sequence"/>
</dbReference>
<evidence type="ECO:0000313" key="2">
    <source>
        <dbReference type="Proteomes" id="UP000028864"/>
    </source>
</evidence>
<protein>
    <submittedName>
        <fullName evidence="1">Uncharacterized protein</fullName>
    </submittedName>
</protein>
<dbReference type="EMBL" id="LK021343">
    <property type="protein sequence ID" value="CDQ47252.1"/>
    <property type="molecule type" value="Genomic_DNA"/>
</dbReference>